<evidence type="ECO:0000313" key="2">
    <source>
        <dbReference type="Proteomes" id="UP000244223"/>
    </source>
</evidence>
<dbReference type="RefSeq" id="WP_146164455.1">
    <property type="nucleotide sequence ID" value="NZ_QAON01000010.1"/>
</dbReference>
<reference evidence="1 2" key="1">
    <citation type="submission" date="2018-04" db="EMBL/GenBank/DDBJ databases">
        <title>Genomic Encyclopedia of Archaeal and Bacterial Type Strains, Phase II (KMG-II): from individual species to whole genera.</title>
        <authorList>
            <person name="Goeker M."/>
        </authorList>
    </citation>
    <scope>NUCLEOTIDE SEQUENCE [LARGE SCALE GENOMIC DNA]</scope>
    <source>
        <strain evidence="1 2">DSM 5822</strain>
    </source>
</reference>
<protein>
    <submittedName>
        <fullName evidence="1">Uncharacterized protein</fullName>
    </submittedName>
</protein>
<dbReference type="OrthoDB" id="8526439at2"/>
<dbReference type="Proteomes" id="UP000244223">
    <property type="component" value="Unassembled WGS sequence"/>
</dbReference>
<organism evidence="1 2">
    <name type="scientific">Agitococcus lubricus</name>
    <dbReference type="NCBI Taxonomy" id="1077255"/>
    <lineage>
        <taxon>Bacteria</taxon>
        <taxon>Pseudomonadati</taxon>
        <taxon>Pseudomonadota</taxon>
        <taxon>Gammaproteobacteria</taxon>
        <taxon>Moraxellales</taxon>
        <taxon>Moraxellaceae</taxon>
        <taxon>Agitococcus</taxon>
    </lineage>
</organism>
<dbReference type="AlphaFoldDB" id="A0A2T5IYD7"/>
<proteinExistence type="predicted"/>
<sequence>MSRSRRHTPKCGICKCDSEKSDKKIWHQRMRAAIRHYLHATNRDEKLPPQIKEVSNVWAFGKDGKVWFNPKYHPELMRK</sequence>
<comment type="caution">
    <text evidence="1">The sequence shown here is derived from an EMBL/GenBank/DDBJ whole genome shotgun (WGS) entry which is preliminary data.</text>
</comment>
<evidence type="ECO:0000313" key="1">
    <source>
        <dbReference type="EMBL" id="PTQ88939.1"/>
    </source>
</evidence>
<name>A0A2T5IYD7_9GAMM</name>
<accession>A0A2T5IYD7</accession>
<dbReference type="EMBL" id="QAON01000010">
    <property type="protein sequence ID" value="PTQ88939.1"/>
    <property type="molecule type" value="Genomic_DNA"/>
</dbReference>
<gene>
    <name evidence="1" type="ORF">C8N29_11088</name>
</gene>
<keyword evidence="2" id="KW-1185">Reference proteome</keyword>